<keyword evidence="3" id="KW-1185">Reference proteome</keyword>
<evidence type="ECO:0000313" key="3">
    <source>
        <dbReference type="Proteomes" id="UP000831786"/>
    </source>
</evidence>
<dbReference type="Proteomes" id="UP000831786">
    <property type="component" value="Chromosome"/>
</dbReference>
<reference evidence="2 3" key="1">
    <citation type="submission" date="2022-04" db="EMBL/GenBank/DDBJ databases">
        <title>Leucobacter sp. isolated from rhizosphere of garlic.</title>
        <authorList>
            <person name="Won M."/>
            <person name="Lee C.-M."/>
            <person name="Woen H.-Y."/>
            <person name="Kwon S.-W."/>
        </authorList>
    </citation>
    <scope>NUCLEOTIDE SEQUENCE [LARGE SCALE GENOMIC DNA]</scope>
    <source>
        <strain evidence="2 3">H21R-40</strain>
    </source>
</reference>
<name>A0ABY4FMY1_9MICO</name>
<feature type="transmembrane region" description="Helical" evidence="1">
    <location>
        <begin position="55"/>
        <end position="72"/>
    </location>
</feature>
<protein>
    <recommendedName>
        <fullName evidence="4">Histidinol dehydrogenase</fullName>
    </recommendedName>
</protein>
<keyword evidence="1" id="KW-1133">Transmembrane helix</keyword>
<dbReference type="EMBL" id="CP095045">
    <property type="protein sequence ID" value="UOQ57633.1"/>
    <property type="molecule type" value="Genomic_DNA"/>
</dbReference>
<feature type="transmembrane region" description="Helical" evidence="1">
    <location>
        <begin position="79"/>
        <end position="102"/>
    </location>
</feature>
<dbReference type="RefSeq" id="WP_244728438.1">
    <property type="nucleotide sequence ID" value="NZ_CP095045.1"/>
</dbReference>
<evidence type="ECO:0000313" key="2">
    <source>
        <dbReference type="EMBL" id="UOQ57633.1"/>
    </source>
</evidence>
<sequence>MFHHDPSQSQSPATPGRSVRTARRPNWLLICGLSALALLWPLAELTGMPAGAPRAATILGITAVCWIGVVGLGRFPRPVLTLALTGLGAGVLAHALAAVFGGGGTGPALWALPFSLALQAGWGAVAGLLAWAVQLGLGRRR</sequence>
<gene>
    <name evidence="2" type="ORF">MUN78_01970</name>
</gene>
<keyword evidence="1" id="KW-0812">Transmembrane</keyword>
<proteinExistence type="predicted"/>
<accession>A0ABY4FMY1</accession>
<feature type="transmembrane region" description="Helical" evidence="1">
    <location>
        <begin position="27"/>
        <end position="43"/>
    </location>
</feature>
<feature type="transmembrane region" description="Helical" evidence="1">
    <location>
        <begin position="108"/>
        <end position="133"/>
    </location>
</feature>
<organism evidence="2 3">
    <name type="scientific">Leucobacter allii</name>
    <dbReference type="NCBI Taxonomy" id="2932247"/>
    <lineage>
        <taxon>Bacteria</taxon>
        <taxon>Bacillati</taxon>
        <taxon>Actinomycetota</taxon>
        <taxon>Actinomycetes</taxon>
        <taxon>Micrococcales</taxon>
        <taxon>Microbacteriaceae</taxon>
        <taxon>Leucobacter</taxon>
    </lineage>
</organism>
<evidence type="ECO:0000256" key="1">
    <source>
        <dbReference type="SAM" id="Phobius"/>
    </source>
</evidence>
<evidence type="ECO:0008006" key="4">
    <source>
        <dbReference type="Google" id="ProtNLM"/>
    </source>
</evidence>
<keyword evidence="1" id="KW-0472">Membrane</keyword>